<evidence type="ECO:0000313" key="9">
    <source>
        <dbReference type="Proteomes" id="UP000002630"/>
    </source>
</evidence>
<evidence type="ECO:0000313" key="8">
    <source>
        <dbReference type="EMBL" id="CBN77341.1"/>
    </source>
</evidence>
<evidence type="ECO:0000256" key="3">
    <source>
        <dbReference type="ARBA" id="ARBA00022692"/>
    </source>
</evidence>
<feature type="signal peptide" evidence="6">
    <location>
        <begin position="1"/>
        <end position="19"/>
    </location>
</feature>
<comment type="similarity">
    <text evidence="2 6">Belongs to the GDT1 family.</text>
</comment>
<sequence>MKASAIGLACFAGIAHVSGFVPHVIPRGSRASHDVSSLVVASRPLPRPYRPTAGRANSSLFMNKGGAHLGEDGERNRTRHLSSLMGHPGGLHKVALLALAGAVSCQLLPHAAVAATETAVPIASAAVDGTLVERLTSSGFFQAFSLVFVSEIGDKTFFIAALLAAKTSRLISFAGSVGALAVMTVLAVLLGLAFHSVPSVFTSGLPLDDIIAAAAFLYFGINTLKDAYALPDDSNQGIEEERAEAEESVKELEGKKTVW</sequence>
<dbReference type="PANTHER" id="PTHR12608:SF6">
    <property type="entry name" value="PROTEIN PAM71, CHLOROPLASTIC"/>
    <property type="match status" value="1"/>
</dbReference>
<dbReference type="GO" id="GO:0015085">
    <property type="term" value="F:calcium ion transmembrane transporter activity"/>
    <property type="evidence" value="ECO:0007669"/>
    <property type="project" value="TreeGrafter"/>
</dbReference>
<evidence type="ECO:0000256" key="6">
    <source>
        <dbReference type="RuleBase" id="RU365102"/>
    </source>
</evidence>
<feature type="chain" id="PRO_5003117404" description="GDT1 family protein" evidence="6">
    <location>
        <begin position="20"/>
        <end position="259"/>
    </location>
</feature>
<dbReference type="InParanoid" id="D8LPN6"/>
<dbReference type="GO" id="GO:0032468">
    <property type="term" value="P:Golgi calcium ion homeostasis"/>
    <property type="evidence" value="ECO:0007669"/>
    <property type="project" value="TreeGrafter"/>
</dbReference>
<reference evidence="8 9" key="1">
    <citation type="journal article" date="2010" name="Nature">
        <title>The Ectocarpus genome and the independent evolution of multicellularity in brown algae.</title>
        <authorList>
            <person name="Cock J.M."/>
            <person name="Sterck L."/>
            <person name="Rouze P."/>
            <person name="Scornet D."/>
            <person name="Allen A.E."/>
            <person name="Amoutzias G."/>
            <person name="Anthouard V."/>
            <person name="Artiguenave F."/>
            <person name="Aury J.M."/>
            <person name="Badger J.H."/>
            <person name="Beszteri B."/>
            <person name="Billiau K."/>
            <person name="Bonnet E."/>
            <person name="Bothwell J.H."/>
            <person name="Bowler C."/>
            <person name="Boyen C."/>
            <person name="Brownlee C."/>
            <person name="Carrano C.J."/>
            <person name="Charrier B."/>
            <person name="Cho G.Y."/>
            <person name="Coelho S.M."/>
            <person name="Collen J."/>
            <person name="Corre E."/>
            <person name="Da Silva C."/>
            <person name="Delage L."/>
            <person name="Delaroque N."/>
            <person name="Dittami S.M."/>
            <person name="Doulbeau S."/>
            <person name="Elias M."/>
            <person name="Farnham G."/>
            <person name="Gachon C.M."/>
            <person name="Gschloessl B."/>
            <person name="Heesch S."/>
            <person name="Jabbari K."/>
            <person name="Jubin C."/>
            <person name="Kawai H."/>
            <person name="Kimura K."/>
            <person name="Kloareg B."/>
            <person name="Kupper F.C."/>
            <person name="Lang D."/>
            <person name="Le Bail A."/>
            <person name="Leblanc C."/>
            <person name="Lerouge P."/>
            <person name="Lohr M."/>
            <person name="Lopez P.J."/>
            <person name="Martens C."/>
            <person name="Maumus F."/>
            <person name="Michel G."/>
            <person name="Miranda-Saavedra D."/>
            <person name="Morales J."/>
            <person name="Moreau H."/>
            <person name="Motomura T."/>
            <person name="Nagasato C."/>
            <person name="Napoli C.A."/>
            <person name="Nelson D.R."/>
            <person name="Nyvall-Collen P."/>
            <person name="Peters A.F."/>
            <person name="Pommier C."/>
            <person name="Potin P."/>
            <person name="Poulain J."/>
            <person name="Quesneville H."/>
            <person name="Read B."/>
            <person name="Rensing S.A."/>
            <person name="Ritter A."/>
            <person name="Rousvoal S."/>
            <person name="Samanta M."/>
            <person name="Samson G."/>
            <person name="Schroeder D.C."/>
            <person name="Segurens B."/>
            <person name="Strittmatter M."/>
            <person name="Tonon T."/>
            <person name="Tregear J.W."/>
            <person name="Valentin K."/>
            <person name="von Dassow P."/>
            <person name="Yamagishi T."/>
            <person name="Van de Peer Y."/>
            <person name="Wincker P."/>
        </authorList>
    </citation>
    <scope>NUCLEOTIDE SEQUENCE [LARGE SCALE GENOMIC DNA]</scope>
    <source>
        <strain evidence="9">Ec32 / CCAP1310/4</strain>
    </source>
</reference>
<evidence type="ECO:0000256" key="4">
    <source>
        <dbReference type="ARBA" id="ARBA00022989"/>
    </source>
</evidence>
<keyword evidence="9" id="KW-1185">Reference proteome</keyword>
<dbReference type="GO" id="GO:0016020">
    <property type="term" value="C:membrane"/>
    <property type="evidence" value="ECO:0007669"/>
    <property type="project" value="UniProtKB-SubCell"/>
</dbReference>
<dbReference type="GO" id="GO:0005384">
    <property type="term" value="F:manganese ion transmembrane transporter activity"/>
    <property type="evidence" value="ECO:0007669"/>
    <property type="project" value="TreeGrafter"/>
</dbReference>
<accession>D8LPN6</accession>
<dbReference type="EMBL" id="FN648741">
    <property type="protein sequence ID" value="CBN77341.1"/>
    <property type="molecule type" value="Genomic_DNA"/>
</dbReference>
<protein>
    <recommendedName>
        <fullName evidence="6">GDT1 family protein</fullName>
    </recommendedName>
</protein>
<comment type="subcellular location">
    <subcellularLocation>
        <location evidence="1 6">Membrane</location>
        <topology evidence="1 6">Multi-pass membrane protein</topology>
    </subcellularLocation>
</comment>
<dbReference type="InterPro" id="IPR001727">
    <property type="entry name" value="GDT1-like"/>
</dbReference>
<keyword evidence="3 6" id="KW-0812">Transmembrane</keyword>
<dbReference type="OrthoDB" id="442680at2759"/>
<gene>
    <name evidence="8" type="ORF">Esi_0053_0007</name>
</gene>
<dbReference type="GO" id="GO:0032472">
    <property type="term" value="P:Golgi calcium ion transport"/>
    <property type="evidence" value="ECO:0007669"/>
    <property type="project" value="TreeGrafter"/>
</dbReference>
<evidence type="ECO:0000256" key="1">
    <source>
        <dbReference type="ARBA" id="ARBA00004141"/>
    </source>
</evidence>
<evidence type="ECO:0000256" key="2">
    <source>
        <dbReference type="ARBA" id="ARBA00009190"/>
    </source>
</evidence>
<proteinExistence type="inferred from homology"/>
<name>D8LPN6_ECTSI</name>
<feature type="compositionally biased region" description="Basic and acidic residues" evidence="7">
    <location>
        <begin position="245"/>
        <end position="259"/>
    </location>
</feature>
<organism evidence="8 9">
    <name type="scientific">Ectocarpus siliculosus</name>
    <name type="common">Brown alga</name>
    <name type="synonym">Conferva siliculosa</name>
    <dbReference type="NCBI Taxonomy" id="2880"/>
    <lineage>
        <taxon>Eukaryota</taxon>
        <taxon>Sar</taxon>
        <taxon>Stramenopiles</taxon>
        <taxon>Ochrophyta</taxon>
        <taxon>PX clade</taxon>
        <taxon>Phaeophyceae</taxon>
        <taxon>Ectocarpales</taxon>
        <taxon>Ectocarpaceae</taxon>
        <taxon>Ectocarpus</taxon>
    </lineage>
</organism>
<dbReference type="PANTHER" id="PTHR12608">
    <property type="entry name" value="TRANSMEMBRANE PROTEIN HTP-1 RELATED"/>
    <property type="match status" value="1"/>
</dbReference>
<dbReference type="GO" id="GO:0005794">
    <property type="term" value="C:Golgi apparatus"/>
    <property type="evidence" value="ECO:0007669"/>
    <property type="project" value="TreeGrafter"/>
</dbReference>
<dbReference type="eggNOG" id="KOG2881">
    <property type="taxonomic scope" value="Eukaryota"/>
</dbReference>
<evidence type="ECO:0000256" key="7">
    <source>
        <dbReference type="SAM" id="MobiDB-lite"/>
    </source>
</evidence>
<keyword evidence="4 6" id="KW-1133">Transmembrane helix</keyword>
<dbReference type="STRING" id="2880.D8LPN6"/>
<keyword evidence="6" id="KW-0732">Signal</keyword>
<feature type="region of interest" description="Disordered" evidence="7">
    <location>
        <begin position="239"/>
        <end position="259"/>
    </location>
</feature>
<dbReference type="PROSITE" id="PS01214">
    <property type="entry name" value="UPF0016"/>
    <property type="match status" value="1"/>
</dbReference>
<dbReference type="AlphaFoldDB" id="D8LPN6"/>
<feature type="transmembrane region" description="Helical" evidence="6">
    <location>
        <begin position="140"/>
        <end position="163"/>
    </location>
</feature>
<keyword evidence="5 6" id="KW-0472">Membrane</keyword>
<dbReference type="Pfam" id="PF01169">
    <property type="entry name" value="GDT1"/>
    <property type="match status" value="1"/>
</dbReference>
<feature type="transmembrane region" description="Helical" evidence="6">
    <location>
        <begin position="200"/>
        <end position="221"/>
    </location>
</feature>
<feature type="transmembrane region" description="Helical" evidence="6">
    <location>
        <begin position="170"/>
        <end position="194"/>
    </location>
</feature>
<evidence type="ECO:0000256" key="5">
    <source>
        <dbReference type="ARBA" id="ARBA00023136"/>
    </source>
</evidence>
<dbReference type="Proteomes" id="UP000002630">
    <property type="component" value="Linkage Group LG13"/>
</dbReference>
<dbReference type="InterPro" id="IPR049555">
    <property type="entry name" value="GDT1-like_CS"/>
</dbReference>
<dbReference type="EMBL" id="FN649738">
    <property type="protein sequence ID" value="CBN77341.1"/>
    <property type="molecule type" value="Genomic_DNA"/>
</dbReference>
<comment type="caution">
    <text evidence="6">Lacks conserved residue(s) required for the propagation of feature annotation.</text>
</comment>